<evidence type="ECO:0000313" key="3">
    <source>
        <dbReference type="Proteomes" id="UP000012960"/>
    </source>
</evidence>
<proteinExistence type="predicted"/>
<evidence type="ECO:0000313" key="1">
    <source>
        <dbReference type="EMBL" id="CAG1853973.1"/>
    </source>
</evidence>
<name>A0A804KXW0_MUSAM</name>
<reference evidence="2" key="2">
    <citation type="submission" date="2021-05" db="UniProtKB">
        <authorList>
            <consortium name="EnsemblPlants"/>
        </authorList>
    </citation>
    <scope>IDENTIFICATION</scope>
    <source>
        <strain evidence="2">subsp. malaccensis</strain>
    </source>
</reference>
<gene>
    <name evidence="1" type="ORF">GSMUA_321990.1</name>
</gene>
<dbReference type="InParanoid" id="A0A804KXW0"/>
<keyword evidence="3" id="KW-1185">Reference proteome</keyword>
<dbReference type="Proteomes" id="UP000012960">
    <property type="component" value="Unplaced"/>
</dbReference>
<sequence length="65" mass="7460">MSCRCSSWSTRNSVRMWLHGFVFMTGRIHSGGSPANRTGKSFTYRREDKLLAFQVWSLIKSTGMI</sequence>
<dbReference type="EnsemblPlants" id="Ma10_t19050.1">
    <property type="protein sequence ID" value="Ma10_p19050.1"/>
    <property type="gene ID" value="Ma10_g19050"/>
</dbReference>
<protein>
    <submittedName>
        <fullName evidence="1">(wild Malaysian banana) hypothetical protein</fullName>
    </submittedName>
</protein>
<accession>A0A804KXW0</accession>
<evidence type="ECO:0000313" key="2">
    <source>
        <dbReference type="EnsemblPlants" id="Ma10_p19050.1"/>
    </source>
</evidence>
<organism evidence="2 3">
    <name type="scientific">Musa acuminata subsp. malaccensis</name>
    <name type="common">Wild banana</name>
    <name type="synonym">Musa malaccensis</name>
    <dbReference type="NCBI Taxonomy" id="214687"/>
    <lineage>
        <taxon>Eukaryota</taxon>
        <taxon>Viridiplantae</taxon>
        <taxon>Streptophyta</taxon>
        <taxon>Embryophyta</taxon>
        <taxon>Tracheophyta</taxon>
        <taxon>Spermatophyta</taxon>
        <taxon>Magnoliopsida</taxon>
        <taxon>Liliopsida</taxon>
        <taxon>Zingiberales</taxon>
        <taxon>Musaceae</taxon>
        <taxon>Musa</taxon>
    </lineage>
</organism>
<reference evidence="1" key="1">
    <citation type="submission" date="2021-03" db="EMBL/GenBank/DDBJ databases">
        <authorList>
            <consortium name="Genoscope - CEA"/>
            <person name="William W."/>
        </authorList>
    </citation>
    <scope>NUCLEOTIDE SEQUENCE</scope>
    <source>
        <strain evidence="1">Doubled-haploid Pahang</strain>
    </source>
</reference>
<dbReference type="Gramene" id="Ma10_t19050.1">
    <property type="protein sequence ID" value="Ma10_p19050.1"/>
    <property type="gene ID" value="Ma10_g19050"/>
</dbReference>
<dbReference type="AlphaFoldDB" id="A0A804KXW0"/>
<dbReference type="EMBL" id="HG996476">
    <property type="protein sequence ID" value="CAG1853973.1"/>
    <property type="molecule type" value="Genomic_DNA"/>
</dbReference>